<organism evidence="1 2">
    <name type="scientific">Micromonospora endophytica</name>
    <dbReference type="NCBI Taxonomy" id="515350"/>
    <lineage>
        <taxon>Bacteria</taxon>
        <taxon>Bacillati</taxon>
        <taxon>Actinomycetota</taxon>
        <taxon>Actinomycetes</taxon>
        <taxon>Micromonosporales</taxon>
        <taxon>Micromonosporaceae</taxon>
        <taxon>Micromonospora</taxon>
    </lineage>
</organism>
<dbReference type="Gene3D" id="2.40.10.10">
    <property type="entry name" value="Trypsin-like serine proteases"/>
    <property type="match status" value="1"/>
</dbReference>
<comment type="caution">
    <text evidence="1">The sequence shown here is derived from an EMBL/GenBank/DDBJ whole genome shotgun (WGS) entry which is preliminary data.</text>
</comment>
<dbReference type="SUPFAM" id="SSF50494">
    <property type="entry name" value="Trypsin-like serine proteases"/>
    <property type="match status" value="1"/>
</dbReference>
<dbReference type="EMBL" id="POTX01000057">
    <property type="protein sequence ID" value="PZF97598.1"/>
    <property type="molecule type" value="Genomic_DNA"/>
</dbReference>
<evidence type="ECO:0000313" key="2">
    <source>
        <dbReference type="Proteomes" id="UP000248627"/>
    </source>
</evidence>
<evidence type="ECO:0000313" key="1">
    <source>
        <dbReference type="EMBL" id="PZF97598.1"/>
    </source>
</evidence>
<dbReference type="GO" id="GO:0006508">
    <property type="term" value="P:proteolysis"/>
    <property type="evidence" value="ECO:0007669"/>
    <property type="project" value="InterPro"/>
</dbReference>
<dbReference type="InterPro" id="IPR009003">
    <property type="entry name" value="Peptidase_S1_PA"/>
</dbReference>
<dbReference type="AlphaFoldDB" id="A0A2W2D1N8"/>
<accession>A0A2W2D1N8</accession>
<dbReference type="Proteomes" id="UP000248627">
    <property type="component" value="Unassembled WGS sequence"/>
</dbReference>
<proteinExistence type="predicted"/>
<dbReference type="GO" id="GO:0004252">
    <property type="term" value="F:serine-type endopeptidase activity"/>
    <property type="evidence" value="ECO:0007669"/>
    <property type="project" value="InterPro"/>
</dbReference>
<dbReference type="OrthoDB" id="3404169at2"/>
<gene>
    <name evidence="1" type="ORF">C1I93_11355</name>
</gene>
<name>A0A2W2D1N8_9ACTN</name>
<keyword evidence="2" id="KW-1185">Reference proteome</keyword>
<reference evidence="1 2" key="1">
    <citation type="submission" date="2018-01" db="EMBL/GenBank/DDBJ databases">
        <title>Draft genome sequence of Jishengella endophytica.</title>
        <authorList>
            <person name="Sahin N."/>
            <person name="Ay H."/>
            <person name="Saygin H."/>
        </authorList>
    </citation>
    <scope>NUCLEOTIDE SEQUENCE [LARGE SCALE GENOMIC DNA]</scope>
    <source>
        <strain evidence="1 2">DSM 45430</strain>
    </source>
</reference>
<dbReference type="InterPro" id="IPR001254">
    <property type="entry name" value="Trypsin_dom"/>
</dbReference>
<protein>
    <submittedName>
        <fullName evidence="1">Uncharacterized protein</fullName>
    </submittedName>
</protein>
<dbReference type="InterPro" id="IPR043504">
    <property type="entry name" value="Peptidase_S1_PA_chymotrypsin"/>
</dbReference>
<dbReference type="Pfam" id="PF00089">
    <property type="entry name" value="Trypsin"/>
    <property type="match status" value="1"/>
</dbReference>
<dbReference type="RefSeq" id="WP_111243216.1">
    <property type="nucleotide sequence ID" value="NZ_AP023358.1"/>
</dbReference>
<sequence length="69" mass="7280">MDGGLVTNIYSCRGDSGGPLFSESDHRAYGIRTHGLGDPCSATVSFSPLSKIFSASAQRAQLSFSLTPR</sequence>